<dbReference type="AlphaFoldDB" id="A0A951Q7I2"/>
<dbReference type="PANTHER" id="PTHR36844:SF1">
    <property type="entry name" value="PROTEASE PRSW"/>
    <property type="match status" value="1"/>
</dbReference>
<dbReference type="PANTHER" id="PTHR36844">
    <property type="entry name" value="PROTEASE PRSW"/>
    <property type="match status" value="1"/>
</dbReference>
<dbReference type="Pfam" id="PF13367">
    <property type="entry name" value="PrsW-protease"/>
    <property type="match status" value="1"/>
</dbReference>
<keyword evidence="1" id="KW-0472">Membrane</keyword>
<dbReference type="Proteomes" id="UP000757435">
    <property type="component" value="Unassembled WGS sequence"/>
</dbReference>
<keyword evidence="1" id="KW-0812">Transmembrane</keyword>
<comment type="caution">
    <text evidence="2">The sequence shown here is derived from an EMBL/GenBank/DDBJ whole genome shotgun (WGS) entry which is preliminary data.</text>
</comment>
<dbReference type="EMBL" id="JAHHHD010000002">
    <property type="protein sequence ID" value="MBW4657703.1"/>
    <property type="molecule type" value="Genomic_DNA"/>
</dbReference>
<accession>A0A951Q7I2</accession>
<sequence length="423" mass="46702">MIQSNLLKLAQLGDPETIARLLNRSLQPRGVSAKILIRENCLKILLSSARPLEQQAFMQFLQKEISDWDISTITLVKVYSQQIGEGIPTWTQDFSLSPSKSTSAEVGEPGGAIVKVTSAIVKVNAETHDFLATLRSFNLKSIFPYPDLLSLELYRHYAVRLLLFLGLFPLIVNLVAEQVSVAQTAWLLGIYYACIWAVVLHDLIKPTQFSWRDAIQSVLFTAFIGIPLLLLFQKVPPFSTLYEAINQGGMWGRLFGFVFGVGVLEETCKALPIYLLLRQGKLNDPHTSAFYGAMSGLGFAIAEGAAYSLRYAFGFSQGQLGLGSFVAANTIRFVSLPLFHAILAGMVGYFMGLAAVNPSRQGAIVLIGLAIAVVLHGFYNTFAGSVAGLFIIAFTILLFVTYLRRSRQMVDEMQQAELNRRQE</sequence>
<feature type="transmembrane region" description="Helical" evidence="1">
    <location>
        <begin position="254"/>
        <end position="277"/>
    </location>
</feature>
<feature type="transmembrane region" description="Helical" evidence="1">
    <location>
        <begin position="182"/>
        <end position="203"/>
    </location>
</feature>
<protein>
    <submittedName>
        <fullName evidence="2">PrsW family intramembrane metalloprotease</fullName>
    </submittedName>
</protein>
<reference evidence="2" key="2">
    <citation type="journal article" date="2022" name="Microbiol. Resour. Announc.">
        <title>Metagenome Sequencing to Explore Phylogenomics of Terrestrial Cyanobacteria.</title>
        <authorList>
            <person name="Ward R.D."/>
            <person name="Stajich J.E."/>
            <person name="Johansen J.R."/>
            <person name="Huntemann M."/>
            <person name="Clum A."/>
            <person name="Foster B."/>
            <person name="Foster B."/>
            <person name="Roux S."/>
            <person name="Palaniappan K."/>
            <person name="Varghese N."/>
            <person name="Mukherjee S."/>
            <person name="Reddy T.B.K."/>
            <person name="Daum C."/>
            <person name="Copeland A."/>
            <person name="Chen I.A."/>
            <person name="Ivanova N.N."/>
            <person name="Kyrpides N.C."/>
            <person name="Shapiro N."/>
            <person name="Eloe-Fadrosh E.A."/>
            <person name="Pietrasiak N."/>
        </authorList>
    </citation>
    <scope>NUCLEOTIDE SEQUENCE</scope>
    <source>
        <strain evidence="2">UHER 2000/2452</strain>
    </source>
</reference>
<keyword evidence="2" id="KW-0645">Protease</keyword>
<dbReference type="GO" id="GO:0008237">
    <property type="term" value="F:metallopeptidase activity"/>
    <property type="evidence" value="ECO:0007669"/>
    <property type="project" value="UniProtKB-KW"/>
</dbReference>
<reference evidence="2" key="1">
    <citation type="submission" date="2021-05" db="EMBL/GenBank/DDBJ databases">
        <authorList>
            <person name="Pietrasiak N."/>
            <person name="Ward R."/>
            <person name="Stajich J.E."/>
            <person name="Kurbessoian T."/>
        </authorList>
    </citation>
    <scope>NUCLEOTIDE SEQUENCE</scope>
    <source>
        <strain evidence="2">UHER 2000/2452</strain>
    </source>
</reference>
<proteinExistence type="predicted"/>
<keyword evidence="1" id="KW-1133">Transmembrane helix</keyword>
<feature type="transmembrane region" description="Helical" evidence="1">
    <location>
        <begin position="157"/>
        <end position="176"/>
    </location>
</feature>
<gene>
    <name evidence="2" type="ORF">KME15_03445</name>
</gene>
<feature type="transmembrane region" description="Helical" evidence="1">
    <location>
        <begin position="289"/>
        <end position="313"/>
    </location>
</feature>
<keyword evidence="2" id="KW-0378">Hydrolase</keyword>
<organism evidence="2 3">
    <name type="scientific">Drouetiella hepatica Uher 2000/2452</name>
    <dbReference type="NCBI Taxonomy" id="904376"/>
    <lineage>
        <taxon>Bacteria</taxon>
        <taxon>Bacillati</taxon>
        <taxon>Cyanobacteriota</taxon>
        <taxon>Cyanophyceae</taxon>
        <taxon>Oculatellales</taxon>
        <taxon>Oculatellaceae</taxon>
        <taxon>Drouetiella</taxon>
    </lineage>
</organism>
<keyword evidence="2" id="KW-0482">Metalloprotease</keyword>
<evidence type="ECO:0000313" key="2">
    <source>
        <dbReference type="EMBL" id="MBW4657703.1"/>
    </source>
</evidence>
<name>A0A951Q7I2_9CYAN</name>
<feature type="transmembrane region" description="Helical" evidence="1">
    <location>
        <begin position="385"/>
        <end position="403"/>
    </location>
</feature>
<feature type="transmembrane region" description="Helical" evidence="1">
    <location>
        <begin position="215"/>
        <end position="234"/>
    </location>
</feature>
<dbReference type="InterPro" id="IPR026898">
    <property type="entry name" value="PrsW"/>
</dbReference>
<feature type="transmembrane region" description="Helical" evidence="1">
    <location>
        <begin position="333"/>
        <end position="356"/>
    </location>
</feature>
<evidence type="ECO:0000256" key="1">
    <source>
        <dbReference type="SAM" id="Phobius"/>
    </source>
</evidence>
<evidence type="ECO:0000313" key="3">
    <source>
        <dbReference type="Proteomes" id="UP000757435"/>
    </source>
</evidence>